<name>A0A919P9N7_9CELL</name>
<sequence length="387" mass="40480">MGGVDPAFARSVDRWLRAYPRRWRAARAGEITAVLADLAEPGARRLDLRSGLGLVRAGWATRWREHPPLLAYLGYVLLELRLDPRYRDWVRDDLDGPWYTARQLLRTSPVLVVVVVLGALDGNAFPSDALPVFAPTMLGMIALYGRQWTTRTVARQLVVQPGEVVTPSGLIPGRVARPRIEARSWLAAARLVALVTLGACAVVLALAPRRVTAVVDVAEVGITSVPVDLAARAGATGLAVLGAAVGVALARRTVPARLRAWQPMAQPYRWLVPLGPVGRTRLAALVACCALLAAAQPSLAAALAGPVAAVAAAALPVLAAARRALGTGGTAALAGIDLVRALREQGDRGDAPVDGHLPAASWLPVGAVVPRPGDPVPTAGTDLAGRG</sequence>
<keyword evidence="3" id="KW-1185">Reference proteome</keyword>
<evidence type="ECO:0000256" key="1">
    <source>
        <dbReference type="SAM" id="Phobius"/>
    </source>
</evidence>
<dbReference type="EMBL" id="BONO01000017">
    <property type="protein sequence ID" value="GIG36960.1"/>
    <property type="molecule type" value="Genomic_DNA"/>
</dbReference>
<dbReference type="RefSeq" id="WP_203668982.1">
    <property type="nucleotide sequence ID" value="NZ_BONO01000017.1"/>
</dbReference>
<feature type="transmembrane region" description="Helical" evidence="1">
    <location>
        <begin position="299"/>
        <end position="321"/>
    </location>
</feature>
<evidence type="ECO:0000313" key="3">
    <source>
        <dbReference type="Proteomes" id="UP000642125"/>
    </source>
</evidence>
<dbReference type="Proteomes" id="UP000642125">
    <property type="component" value="Unassembled WGS sequence"/>
</dbReference>
<keyword evidence="1" id="KW-1133">Transmembrane helix</keyword>
<feature type="transmembrane region" description="Helical" evidence="1">
    <location>
        <begin position="187"/>
        <end position="209"/>
    </location>
</feature>
<feature type="transmembrane region" description="Helical" evidence="1">
    <location>
        <begin position="229"/>
        <end position="250"/>
    </location>
</feature>
<organism evidence="2 3">
    <name type="scientific">Cellulomonas pakistanensis</name>
    <dbReference type="NCBI Taxonomy" id="992287"/>
    <lineage>
        <taxon>Bacteria</taxon>
        <taxon>Bacillati</taxon>
        <taxon>Actinomycetota</taxon>
        <taxon>Actinomycetes</taxon>
        <taxon>Micrococcales</taxon>
        <taxon>Cellulomonadaceae</taxon>
        <taxon>Cellulomonas</taxon>
    </lineage>
</organism>
<proteinExistence type="predicted"/>
<evidence type="ECO:0000313" key="2">
    <source>
        <dbReference type="EMBL" id="GIG36960.1"/>
    </source>
</evidence>
<comment type="caution">
    <text evidence="2">The sequence shown here is derived from an EMBL/GenBank/DDBJ whole genome shotgun (WGS) entry which is preliminary data.</text>
</comment>
<keyword evidence="1" id="KW-0812">Transmembrane</keyword>
<accession>A0A919P9N7</accession>
<gene>
    <name evidence="2" type="ORF">Cpa01nite_23410</name>
</gene>
<dbReference type="AlphaFoldDB" id="A0A919P9N7"/>
<protein>
    <submittedName>
        <fullName evidence="2">Uncharacterized protein</fullName>
    </submittedName>
</protein>
<reference evidence="2" key="1">
    <citation type="submission" date="2021-01" db="EMBL/GenBank/DDBJ databases">
        <title>Whole genome shotgun sequence of Cellulomonas pakistanensis NBRC 110800.</title>
        <authorList>
            <person name="Komaki H."/>
            <person name="Tamura T."/>
        </authorList>
    </citation>
    <scope>NUCLEOTIDE SEQUENCE</scope>
    <source>
        <strain evidence="2">NBRC 110800</strain>
    </source>
</reference>
<keyword evidence="1" id="KW-0472">Membrane</keyword>